<gene>
    <name evidence="1" type="ORF">SDC9_125784</name>
</gene>
<reference evidence="1" key="1">
    <citation type="submission" date="2019-08" db="EMBL/GenBank/DDBJ databases">
        <authorList>
            <person name="Kucharzyk K."/>
            <person name="Murdoch R.W."/>
            <person name="Higgins S."/>
            <person name="Loffler F."/>
        </authorList>
    </citation>
    <scope>NUCLEOTIDE SEQUENCE</scope>
</reference>
<comment type="caution">
    <text evidence="1">The sequence shown here is derived from an EMBL/GenBank/DDBJ whole genome shotgun (WGS) entry which is preliminary data.</text>
</comment>
<sequence length="185" mass="20621">MLAELRRKKILPPENRTDWNKRIFQSETGELTLDMQKQKMTVAAPRLEGAILKQGQTAELPVLRVGRLSVPASVAAASLKMDETLKDASRILLIVSTNAFNTDMTFEDETLFCCVNPGELPVLVESVKGDITLKTTRQHAPKVYALHLDGIRFAEIPVLFQDGTLSIPLDTSTLEYGTPFFEVIY</sequence>
<dbReference type="AlphaFoldDB" id="A0A645CPC9"/>
<accession>A0A645CPC9</accession>
<evidence type="ECO:0000313" key="1">
    <source>
        <dbReference type="EMBL" id="MPM78771.1"/>
    </source>
</evidence>
<organism evidence="1">
    <name type="scientific">bioreactor metagenome</name>
    <dbReference type="NCBI Taxonomy" id="1076179"/>
    <lineage>
        <taxon>unclassified sequences</taxon>
        <taxon>metagenomes</taxon>
        <taxon>ecological metagenomes</taxon>
    </lineage>
</organism>
<protein>
    <submittedName>
        <fullName evidence="1">Uncharacterized protein</fullName>
    </submittedName>
</protein>
<name>A0A645CPC9_9ZZZZ</name>
<proteinExistence type="predicted"/>
<dbReference type="EMBL" id="VSSQ01028880">
    <property type="protein sequence ID" value="MPM78771.1"/>
    <property type="molecule type" value="Genomic_DNA"/>
</dbReference>